<protein>
    <submittedName>
        <fullName evidence="2">Uncharacterized protein</fullName>
    </submittedName>
</protein>
<proteinExistence type="predicted"/>
<comment type="caution">
    <text evidence="2">The sequence shown here is derived from an EMBL/GenBank/DDBJ whole genome shotgun (WGS) entry which is preliminary data.</text>
</comment>
<dbReference type="PANTHER" id="PTHR42037">
    <property type="match status" value="1"/>
</dbReference>
<sequence>MFQHHPLDANGKLLRRFYEPLTLLRVLDPTRGAQRPDLILDRGLEEQSKLWRNFLDQLAFLCDSEKGGDTVAAVAAQKTAENTIFWVASNSKSRSEAHEHLCWVLARLNEICAANLSTVHLEREITWRCINFSLSRIKTYTNWLMQAIREAKRNMNPDANTEDATVWNELEHLENLKCDPHQLCSFAHSLRRHGMMDVLYRRHVVHSHRGVWSDMRHYIGRLGMWTKAIRILILGTKTFPQRIENSHVEVIGPHGSADLPNKLHITDLHGVVSRVVPADQFALLAELKQALADANAVVQIWERFRDDYSNIRPRPHAELLVLEHFYSNELEFVANDKYIGCSKPSCYCCHMYMQCHPGGFPPRPCHGNLWINWAPPIPLPLAARKTKRTTARPQEHHTFKLLQKMLVCIRRDLQEQILSRKPKRSKLPDSTTGMSSVLFETDSILGSTVRNFVQSNESHQSDRSINPESAAMVNIDSDAIADGISNSSPKSDSDDIEDRTFDMEKIIAEQGQGGRDEKKKNPNGKDAQSESDTDIENEDDEDNEDNVGVLLFKGRKRYFVQARH</sequence>
<dbReference type="Proteomes" id="UP000019471">
    <property type="component" value="Unassembled WGS sequence"/>
</dbReference>
<gene>
    <name evidence="2" type="ORF">A1O5_10806</name>
</gene>
<dbReference type="AlphaFoldDB" id="W9WMF2"/>
<reference evidence="2 3" key="1">
    <citation type="submission" date="2013-03" db="EMBL/GenBank/DDBJ databases">
        <title>The Genome Sequence of Cladophialophora psammophila CBS 110553.</title>
        <authorList>
            <consortium name="The Broad Institute Genomics Platform"/>
            <person name="Cuomo C."/>
            <person name="de Hoog S."/>
            <person name="Gorbushina A."/>
            <person name="Walker B."/>
            <person name="Young S.K."/>
            <person name="Zeng Q."/>
            <person name="Gargeya S."/>
            <person name="Fitzgerald M."/>
            <person name="Haas B."/>
            <person name="Abouelleil A."/>
            <person name="Allen A.W."/>
            <person name="Alvarado L."/>
            <person name="Arachchi H.M."/>
            <person name="Berlin A.M."/>
            <person name="Chapman S.B."/>
            <person name="Gainer-Dewar J."/>
            <person name="Goldberg J."/>
            <person name="Griggs A."/>
            <person name="Gujja S."/>
            <person name="Hansen M."/>
            <person name="Howarth C."/>
            <person name="Imamovic A."/>
            <person name="Ireland A."/>
            <person name="Larimer J."/>
            <person name="McCowan C."/>
            <person name="Murphy C."/>
            <person name="Pearson M."/>
            <person name="Poon T.W."/>
            <person name="Priest M."/>
            <person name="Roberts A."/>
            <person name="Saif S."/>
            <person name="Shea T."/>
            <person name="Sisk P."/>
            <person name="Sykes S."/>
            <person name="Wortman J."/>
            <person name="Nusbaum C."/>
            <person name="Birren B."/>
        </authorList>
    </citation>
    <scope>NUCLEOTIDE SEQUENCE [LARGE SCALE GENOMIC DNA]</scope>
    <source>
        <strain evidence="2 3">CBS 110553</strain>
    </source>
</reference>
<dbReference type="HOGENOM" id="CLU_027514_3_1_1"/>
<dbReference type="eggNOG" id="ENOG502SKGQ">
    <property type="taxonomic scope" value="Eukaryota"/>
</dbReference>
<dbReference type="STRING" id="1182543.W9WMF2"/>
<dbReference type="Pfam" id="PF14441">
    <property type="entry name" value="OTT_1508_deam"/>
    <property type="match status" value="1"/>
</dbReference>
<evidence type="ECO:0000313" key="2">
    <source>
        <dbReference type="EMBL" id="EXJ66190.1"/>
    </source>
</evidence>
<dbReference type="EMBL" id="AMGX01000021">
    <property type="protein sequence ID" value="EXJ66190.1"/>
    <property type="molecule type" value="Genomic_DNA"/>
</dbReference>
<feature type="compositionally biased region" description="Acidic residues" evidence="1">
    <location>
        <begin position="529"/>
        <end position="545"/>
    </location>
</feature>
<dbReference type="PANTHER" id="PTHR42037:SF1">
    <property type="match status" value="1"/>
</dbReference>
<dbReference type="OrthoDB" id="4851849at2759"/>
<evidence type="ECO:0000313" key="3">
    <source>
        <dbReference type="Proteomes" id="UP000019471"/>
    </source>
</evidence>
<accession>W9WMF2</accession>
<dbReference type="RefSeq" id="XP_007749570.1">
    <property type="nucleotide sequence ID" value="XM_007751380.1"/>
</dbReference>
<dbReference type="InterPro" id="IPR027796">
    <property type="entry name" value="OTT_1508_deam-like"/>
</dbReference>
<evidence type="ECO:0000256" key="1">
    <source>
        <dbReference type="SAM" id="MobiDB-lite"/>
    </source>
</evidence>
<feature type="region of interest" description="Disordered" evidence="1">
    <location>
        <begin position="501"/>
        <end position="548"/>
    </location>
</feature>
<keyword evidence="3" id="KW-1185">Reference proteome</keyword>
<organism evidence="2 3">
    <name type="scientific">Cladophialophora psammophila CBS 110553</name>
    <dbReference type="NCBI Taxonomy" id="1182543"/>
    <lineage>
        <taxon>Eukaryota</taxon>
        <taxon>Fungi</taxon>
        <taxon>Dikarya</taxon>
        <taxon>Ascomycota</taxon>
        <taxon>Pezizomycotina</taxon>
        <taxon>Eurotiomycetes</taxon>
        <taxon>Chaetothyriomycetidae</taxon>
        <taxon>Chaetothyriales</taxon>
        <taxon>Herpotrichiellaceae</taxon>
        <taxon>Cladophialophora</taxon>
    </lineage>
</organism>
<name>W9WMF2_9EURO</name>
<dbReference type="GeneID" id="19195497"/>